<protein>
    <submittedName>
        <fullName evidence="2">Sodium channel and clathrin linker 1</fullName>
    </submittedName>
</protein>
<dbReference type="InterPro" id="IPR038911">
    <property type="entry name" value="SCLT1"/>
</dbReference>
<keyword evidence="3" id="KW-1185">Reference proteome</keyword>
<dbReference type="PANTHER" id="PTHR35970:SF1">
    <property type="entry name" value="SODIUM CHANNEL AND CLATHRIN LINKER 1"/>
    <property type="match status" value="1"/>
</dbReference>
<dbReference type="Ensembl" id="ENSMLET00000024026.1">
    <property type="protein sequence ID" value="ENSMLEP00000004864.1"/>
    <property type="gene ID" value="ENSMLEG00000021841.1"/>
</dbReference>
<proteinExistence type="predicted"/>
<keyword evidence="1" id="KW-0175">Coiled coil</keyword>
<reference evidence="2" key="2">
    <citation type="submission" date="2025-09" db="UniProtKB">
        <authorList>
            <consortium name="Ensembl"/>
        </authorList>
    </citation>
    <scope>IDENTIFICATION</scope>
</reference>
<dbReference type="AlphaFoldDB" id="A0A2K5XNH9"/>
<dbReference type="PANTHER" id="PTHR35970">
    <property type="entry name" value="SODIUM CHANNEL AND CLATHRIN LINKER 1"/>
    <property type="match status" value="1"/>
</dbReference>
<accession>A0A2K5XNH9</accession>
<gene>
    <name evidence="2" type="primary">SCLT1</name>
</gene>
<evidence type="ECO:0000313" key="3">
    <source>
        <dbReference type="Proteomes" id="UP000233140"/>
    </source>
</evidence>
<organism evidence="2 3">
    <name type="scientific">Mandrillus leucophaeus</name>
    <name type="common">Drill</name>
    <name type="synonym">Papio leucophaeus</name>
    <dbReference type="NCBI Taxonomy" id="9568"/>
    <lineage>
        <taxon>Eukaryota</taxon>
        <taxon>Metazoa</taxon>
        <taxon>Chordata</taxon>
        <taxon>Craniata</taxon>
        <taxon>Vertebrata</taxon>
        <taxon>Euteleostomi</taxon>
        <taxon>Mammalia</taxon>
        <taxon>Eutheria</taxon>
        <taxon>Euarchontoglires</taxon>
        <taxon>Primates</taxon>
        <taxon>Haplorrhini</taxon>
        <taxon>Catarrhini</taxon>
        <taxon>Cercopithecidae</taxon>
        <taxon>Cercopithecinae</taxon>
        <taxon>Mandrillus</taxon>
    </lineage>
</organism>
<evidence type="ECO:0000313" key="2">
    <source>
        <dbReference type="Ensembl" id="ENSMLEP00000004864.1"/>
    </source>
</evidence>
<reference evidence="2" key="1">
    <citation type="submission" date="2025-08" db="UniProtKB">
        <authorList>
            <consortium name="Ensembl"/>
        </authorList>
    </citation>
    <scope>IDENTIFICATION</scope>
</reference>
<dbReference type="Proteomes" id="UP000233140">
    <property type="component" value="Unassembled WGS sequence"/>
</dbReference>
<sequence length="150" mass="17617">MATEIDFLREQNQRLNEDFRRYQMENFSKYSSVQKAVCQGEGDDTFENLVFDQKQVGEMKLQLESVIKENERSELSRQKLHTQELLSQLEMANEKVVENEKLILEHREKANRLQRRLSQAEERAASASQQLSVITVQRRKAASLMNLENI</sequence>
<dbReference type="GO" id="GO:0005814">
    <property type="term" value="C:centriole"/>
    <property type="evidence" value="ECO:0007669"/>
    <property type="project" value="TreeGrafter"/>
</dbReference>
<name>A0A2K5XNH9_MANLE</name>
<dbReference type="GeneTree" id="ENSGT00730000111168"/>
<dbReference type="GO" id="GO:0060271">
    <property type="term" value="P:cilium assembly"/>
    <property type="evidence" value="ECO:0007669"/>
    <property type="project" value="TreeGrafter"/>
</dbReference>
<dbReference type="GO" id="GO:0045162">
    <property type="term" value="P:clustering of voltage-gated sodium channels"/>
    <property type="evidence" value="ECO:0007669"/>
    <property type="project" value="InterPro"/>
</dbReference>
<feature type="coiled-coil region" evidence="1">
    <location>
        <begin position="96"/>
        <end position="130"/>
    </location>
</feature>
<evidence type="ECO:0000256" key="1">
    <source>
        <dbReference type="SAM" id="Coils"/>
    </source>
</evidence>